<gene>
    <name evidence="1" type="ORF">Csa_2G231460</name>
</gene>
<dbReference type="AlphaFoldDB" id="A0A0A0LIS4"/>
<reference evidence="1 2" key="1">
    <citation type="journal article" date="2009" name="Nat. Genet.">
        <title>The genome of the cucumber, Cucumis sativus L.</title>
        <authorList>
            <person name="Huang S."/>
            <person name="Li R."/>
            <person name="Zhang Z."/>
            <person name="Li L."/>
            <person name="Gu X."/>
            <person name="Fan W."/>
            <person name="Lucas W.J."/>
            <person name="Wang X."/>
            <person name="Xie B."/>
            <person name="Ni P."/>
            <person name="Ren Y."/>
            <person name="Zhu H."/>
            <person name="Li J."/>
            <person name="Lin K."/>
            <person name="Jin W."/>
            <person name="Fei Z."/>
            <person name="Li G."/>
            <person name="Staub J."/>
            <person name="Kilian A."/>
            <person name="van der Vossen E.A."/>
            <person name="Wu Y."/>
            <person name="Guo J."/>
            <person name="He J."/>
            <person name="Jia Z."/>
            <person name="Ren Y."/>
            <person name="Tian G."/>
            <person name="Lu Y."/>
            <person name="Ruan J."/>
            <person name="Qian W."/>
            <person name="Wang M."/>
            <person name="Huang Q."/>
            <person name="Li B."/>
            <person name="Xuan Z."/>
            <person name="Cao J."/>
            <person name="Asan"/>
            <person name="Wu Z."/>
            <person name="Zhang J."/>
            <person name="Cai Q."/>
            <person name="Bai Y."/>
            <person name="Zhao B."/>
            <person name="Han Y."/>
            <person name="Li Y."/>
            <person name="Li X."/>
            <person name="Wang S."/>
            <person name="Shi Q."/>
            <person name="Liu S."/>
            <person name="Cho W.K."/>
            <person name="Kim J.Y."/>
            <person name="Xu Y."/>
            <person name="Heller-Uszynska K."/>
            <person name="Miao H."/>
            <person name="Cheng Z."/>
            <person name="Zhang S."/>
            <person name="Wu J."/>
            <person name="Yang Y."/>
            <person name="Kang H."/>
            <person name="Li M."/>
            <person name="Liang H."/>
            <person name="Ren X."/>
            <person name="Shi Z."/>
            <person name="Wen M."/>
            <person name="Jian M."/>
            <person name="Yang H."/>
            <person name="Zhang G."/>
            <person name="Yang Z."/>
            <person name="Chen R."/>
            <person name="Liu S."/>
            <person name="Li J."/>
            <person name="Ma L."/>
            <person name="Liu H."/>
            <person name="Zhou Y."/>
            <person name="Zhao J."/>
            <person name="Fang X."/>
            <person name="Li G."/>
            <person name="Fang L."/>
            <person name="Li Y."/>
            <person name="Liu D."/>
            <person name="Zheng H."/>
            <person name="Zhang Y."/>
            <person name="Qin N."/>
            <person name="Li Z."/>
            <person name="Yang G."/>
            <person name="Yang S."/>
            <person name="Bolund L."/>
            <person name="Kristiansen K."/>
            <person name="Zheng H."/>
            <person name="Li S."/>
            <person name="Zhang X."/>
            <person name="Yang H."/>
            <person name="Wang J."/>
            <person name="Sun R."/>
            <person name="Zhang B."/>
            <person name="Jiang S."/>
            <person name="Wang J."/>
            <person name="Du Y."/>
            <person name="Li S."/>
        </authorList>
    </citation>
    <scope>NUCLEOTIDE SEQUENCE [LARGE SCALE GENOMIC DNA]</scope>
    <source>
        <strain evidence="2">cv. 9930</strain>
    </source>
</reference>
<dbReference type="Gramene" id="KGN61713">
    <property type="protein sequence ID" value="KGN61713"/>
    <property type="gene ID" value="Csa_2G231460"/>
</dbReference>
<evidence type="ECO:0000313" key="2">
    <source>
        <dbReference type="Proteomes" id="UP000029981"/>
    </source>
</evidence>
<keyword evidence="2" id="KW-1185">Reference proteome</keyword>
<name>A0A0A0LIS4_CUCSA</name>
<accession>A0A0A0LIS4</accession>
<dbReference type="PANTHER" id="PTHR46250">
    <property type="entry name" value="MYB/SANT-LIKE DNA-BINDING DOMAIN PROTEIN-RELATED"/>
    <property type="match status" value="1"/>
</dbReference>
<organism evidence="1 2">
    <name type="scientific">Cucumis sativus</name>
    <name type="common">Cucumber</name>
    <dbReference type="NCBI Taxonomy" id="3659"/>
    <lineage>
        <taxon>Eukaryota</taxon>
        <taxon>Viridiplantae</taxon>
        <taxon>Streptophyta</taxon>
        <taxon>Embryophyta</taxon>
        <taxon>Tracheophyta</taxon>
        <taxon>Spermatophyta</taxon>
        <taxon>Magnoliopsida</taxon>
        <taxon>eudicotyledons</taxon>
        <taxon>Gunneridae</taxon>
        <taxon>Pentapetalae</taxon>
        <taxon>rosids</taxon>
        <taxon>fabids</taxon>
        <taxon>Cucurbitales</taxon>
        <taxon>Cucurbitaceae</taxon>
        <taxon>Benincaseae</taxon>
        <taxon>Cucumis</taxon>
    </lineage>
</organism>
<reference evidence="1 2" key="2">
    <citation type="journal article" date="2009" name="PLoS ONE">
        <title>An integrated genetic and cytogenetic map of the cucumber genome.</title>
        <authorList>
            <person name="Ren Y."/>
            <person name="Zhang Z."/>
            <person name="Liu J."/>
            <person name="Staub J.E."/>
            <person name="Han Y."/>
            <person name="Cheng Z."/>
            <person name="Li X."/>
            <person name="Lu J."/>
            <person name="Miao H."/>
            <person name="Kang H."/>
            <person name="Xie B."/>
            <person name="Gu X."/>
            <person name="Wang X."/>
            <person name="Du Y."/>
            <person name="Jin W."/>
            <person name="Huang S."/>
        </authorList>
    </citation>
    <scope>NUCLEOTIDE SEQUENCE [LARGE SCALE GENOMIC DNA]</scope>
    <source>
        <strain evidence="2">cv. 9930</strain>
    </source>
</reference>
<reference evidence="1 2" key="4">
    <citation type="journal article" date="2011" name="BMC Genomics">
        <title>RNA-Seq improves annotation of protein-coding genes in the cucumber genome.</title>
        <authorList>
            <person name="Li Z."/>
            <person name="Zhang Z."/>
            <person name="Yan P."/>
            <person name="Huang S."/>
            <person name="Fei Z."/>
            <person name="Lin K."/>
        </authorList>
    </citation>
    <scope>NUCLEOTIDE SEQUENCE [LARGE SCALE GENOMIC DNA]</scope>
    <source>
        <strain evidence="2">cv. 9930</strain>
    </source>
</reference>
<protein>
    <recommendedName>
        <fullName evidence="3">Myb/SANT-like domain-containing protein</fullName>
    </recommendedName>
</protein>
<reference evidence="1 2" key="3">
    <citation type="journal article" date="2010" name="BMC Genomics">
        <title>Transcriptome sequencing and comparative analysis of cucumber flowers with different sex types.</title>
        <authorList>
            <person name="Guo S."/>
            <person name="Zheng Y."/>
            <person name="Joung J.G."/>
            <person name="Liu S."/>
            <person name="Zhang Z."/>
            <person name="Crasta O.R."/>
            <person name="Sobral B.W."/>
            <person name="Xu Y."/>
            <person name="Huang S."/>
            <person name="Fei Z."/>
        </authorList>
    </citation>
    <scope>NUCLEOTIDE SEQUENCE [LARGE SCALE GENOMIC DNA]</scope>
    <source>
        <strain evidence="2">cv. 9930</strain>
    </source>
</reference>
<sequence length="75" mass="8677">MPWTNSKAIEHRWTTIEEEALVECLLQLVEEGGWRADNGTFKIGYLVQLRVKILKKQYTAIVEMMGPTYSGFGWN</sequence>
<dbReference type="EMBL" id="CM002923">
    <property type="protein sequence ID" value="KGN61713.1"/>
    <property type="molecule type" value="Genomic_DNA"/>
</dbReference>
<dbReference type="PANTHER" id="PTHR46250:SF18">
    <property type="entry name" value="MYB_SANT-LIKE DOMAIN-CONTAINING PROTEIN"/>
    <property type="match status" value="1"/>
</dbReference>
<evidence type="ECO:0000313" key="1">
    <source>
        <dbReference type="EMBL" id="KGN61713.1"/>
    </source>
</evidence>
<proteinExistence type="predicted"/>
<evidence type="ECO:0008006" key="3">
    <source>
        <dbReference type="Google" id="ProtNLM"/>
    </source>
</evidence>
<dbReference type="Proteomes" id="UP000029981">
    <property type="component" value="Chromosome 2"/>
</dbReference>